<dbReference type="Pfam" id="PF00163">
    <property type="entry name" value="Ribosomal_S4"/>
    <property type="match status" value="1"/>
</dbReference>
<keyword evidence="2 7" id="KW-0699">rRNA-binding</keyword>
<evidence type="ECO:0000256" key="3">
    <source>
        <dbReference type="ARBA" id="ARBA00022884"/>
    </source>
</evidence>
<gene>
    <name evidence="7 12" type="primary">rpsD</name>
    <name evidence="12" type="ORF">E6O51_18680</name>
</gene>
<dbReference type="GO" id="GO:0006412">
    <property type="term" value="P:translation"/>
    <property type="evidence" value="ECO:0007669"/>
    <property type="project" value="UniProtKB-UniRule"/>
</dbReference>
<dbReference type="Pfam" id="PF01479">
    <property type="entry name" value="S4"/>
    <property type="match status" value="1"/>
</dbReference>
<evidence type="ECO:0000256" key="5">
    <source>
        <dbReference type="ARBA" id="ARBA00023274"/>
    </source>
</evidence>
<dbReference type="PROSITE" id="PS50889">
    <property type="entry name" value="S4"/>
    <property type="match status" value="1"/>
</dbReference>
<dbReference type="InterPro" id="IPR036986">
    <property type="entry name" value="S4_RNA-bd_sf"/>
</dbReference>
<dbReference type="PANTHER" id="PTHR11831">
    <property type="entry name" value="30S 40S RIBOSOMAL PROTEIN"/>
    <property type="match status" value="1"/>
</dbReference>
<evidence type="ECO:0000256" key="2">
    <source>
        <dbReference type="ARBA" id="ARBA00022730"/>
    </source>
</evidence>
<evidence type="ECO:0000259" key="10">
    <source>
        <dbReference type="SMART" id="SM00363"/>
    </source>
</evidence>
<comment type="function">
    <text evidence="7">One of the primary rRNA binding proteins, it binds directly to 16S rRNA where it nucleates assembly of the body of the 30S subunit.</text>
</comment>
<dbReference type="SMART" id="SM00363">
    <property type="entry name" value="S4"/>
    <property type="match status" value="1"/>
</dbReference>
<proteinExistence type="inferred from homology"/>
<comment type="subunit">
    <text evidence="7">Part of the 30S ribosomal subunit. Contacts protein S5. The interaction surface between S4 and S5 is involved in control of translational fidelity.</text>
</comment>
<dbReference type="OrthoDB" id="9803672at2"/>
<feature type="region of interest" description="Disordered" evidence="9">
    <location>
        <begin position="21"/>
        <end position="46"/>
    </location>
</feature>
<evidence type="ECO:0000256" key="6">
    <source>
        <dbReference type="ARBA" id="ARBA00035254"/>
    </source>
</evidence>
<dbReference type="GO" id="GO:0042274">
    <property type="term" value="P:ribosomal small subunit biogenesis"/>
    <property type="evidence" value="ECO:0007669"/>
    <property type="project" value="TreeGrafter"/>
</dbReference>
<feature type="domain" description="RNA-binding S4" evidence="10">
    <location>
        <begin position="92"/>
        <end position="153"/>
    </location>
</feature>
<comment type="caution">
    <text evidence="12">The sequence shown here is derived from an EMBL/GenBank/DDBJ whole genome shotgun (WGS) entry which is preliminary data.</text>
</comment>
<keyword evidence="5 7" id="KW-0687">Ribonucleoprotein</keyword>
<dbReference type="RefSeq" id="WP_136386531.1">
    <property type="nucleotide sequence ID" value="NZ_SSOD01000019.1"/>
</dbReference>
<evidence type="ECO:0000256" key="4">
    <source>
        <dbReference type="ARBA" id="ARBA00022980"/>
    </source>
</evidence>
<dbReference type="InterPro" id="IPR001912">
    <property type="entry name" value="Ribosomal_uS4_N"/>
</dbReference>
<dbReference type="PANTHER" id="PTHR11831:SF4">
    <property type="entry name" value="SMALL RIBOSOMAL SUBUNIT PROTEIN US4M"/>
    <property type="match status" value="1"/>
</dbReference>
<keyword evidence="13" id="KW-1185">Reference proteome</keyword>
<evidence type="ECO:0000313" key="12">
    <source>
        <dbReference type="EMBL" id="THF56860.1"/>
    </source>
</evidence>
<comment type="function">
    <text evidence="7">With S5 and S12 plays an important role in translational accuracy.</text>
</comment>
<dbReference type="SUPFAM" id="SSF55174">
    <property type="entry name" value="Alpha-L RNA-binding motif"/>
    <property type="match status" value="1"/>
</dbReference>
<dbReference type="EMBL" id="SSOD01000019">
    <property type="protein sequence ID" value="THF56860.1"/>
    <property type="molecule type" value="Genomic_DNA"/>
</dbReference>
<dbReference type="InterPro" id="IPR018079">
    <property type="entry name" value="Ribosomal_uS4_CS"/>
</dbReference>
<sequence length="203" mass="23009">MSRYTGPRLKVLRALGTALPGLSRKAPDERNYPPGQHGMKQKRKSDYGLRLMEKQKLRLNYGLSERQIQRLFREAKGSKAPTGDKLLELLERRLDNFVFRAGFAPTAVAARQLVRHRHVLFNGRSVNIPSIRIKPGDTIALTEKGRRIPATAECLAEPALTRPEWLNFDEQAVSATVTRLPDASEVPFPIEVQHVVEYYAVRL</sequence>
<evidence type="ECO:0000256" key="1">
    <source>
        <dbReference type="ARBA" id="ARBA00007465"/>
    </source>
</evidence>
<dbReference type="SMART" id="SM01390">
    <property type="entry name" value="Ribosomal_S4"/>
    <property type="match status" value="1"/>
</dbReference>
<organism evidence="12 13">
    <name type="scientific">Pseudothauera rhizosphaerae</name>
    <dbReference type="NCBI Taxonomy" id="2565932"/>
    <lineage>
        <taxon>Bacteria</taxon>
        <taxon>Pseudomonadati</taxon>
        <taxon>Pseudomonadota</taxon>
        <taxon>Betaproteobacteria</taxon>
        <taxon>Rhodocyclales</taxon>
        <taxon>Zoogloeaceae</taxon>
        <taxon>Pseudothauera</taxon>
    </lineage>
</organism>
<dbReference type="FunFam" id="3.10.290.10:FF:000001">
    <property type="entry name" value="30S ribosomal protein S4"/>
    <property type="match status" value="1"/>
</dbReference>
<evidence type="ECO:0000256" key="8">
    <source>
        <dbReference type="RuleBase" id="RU003699"/>
    </source>
</evidence>
<name>A0A4S4ACU4_9RHOO</name>
<dbReference type="HAMAP" id="MF_01306_B">
    <property type="entry name" value="Ribosomal_uS4_B"/>
    <property type="match status" value="1"/>
</dbReference>
<dbReference type="CDD" id="cd00165">
    <property type="entry name" value="S4"/>
    <property type="match status" value="1"/>
</dbReference>
<dbReference type="NCBIfam" id="TIGR01017">
    <property type="entry name" value="rpsD_bact"/>
    <property type="match status" value="1"/>
</dbReference>
<dbReference type="Proteomes" id="UP000307956">
    <property type="component" value="Unassembled WGS sequence"/>
</dbReference>
<dbReference type="InterPro" id="IPR002942">
    <property type="entry name" value="S4_RNA-bd"/>
</dbReference>
<dbReference type="GO" id="GO:0019843">
    <property type="term" value="F:rRNA binding"/>
    <property type="evidence" value="ECO:0007669"/>
    <property type="project" value="UniProtKB-UniRule"/>
</dbReference>
<feature type="domain" description="Small ribosomal subunit protein uS4 N-terminal" evidence="11">
    <location>
        <begin position="3"/>
        <end position="91"/>
    </location>
</feature>
<keyword evidence="4 7" id="KW-0689">Ribosomal protein</keyword>
<dbReference type="NCBIfam" id="NF003717">
    <property type="entry name" value="PRK05327.1"/>
    <property type="match status" value="1"/>
</dbReference>
<dbReference type="InterPro" id="IPR022801">
    <property type="entry name" value="Ribosomal_uS4"/>
</dbReference>
<evidence type="ECO:0000256" key="9">
    <source>
        <dbReference type="SAM" id="MobiDB-lite"/>
    </source>
</evidence>
<evidence type="ECO:0000259" key="11">
    <source>
        <dbReference type="SMART" id="SM01390"/>
    </source>
</evidence>
<comment type="similarity">
    <text evidence="1 7 8">Belongs to the universal ribosomal protein uS4 family.</text>
</comment>
<dbReference type="AlphaFoldDB" id="A0A4S4ACU4"/>
<reference evidence="12 13" key="1">
    <citation type="submission" date="2019-04" db="EMBL/GenBank/DDBJ databases">
        <title>Azoarcus rhizosphaerae sp. nov. isolated from rhizosphere of Ficus religiosa.</title>
        <authorList>
            <person name="Lin S.-Y."/>
            <person name="Hameed A."/>
            <person name="Hsu Y.-H."/>
            <person name="Young C.-C."/>
        </authorList>
    </citation>
    <scope>NUCLEOTIDE SEQUENCE [LARGE SCALE GENOMIC DNA]</scope>
    <source>
        <strain evidence="12 13">CC-YHH848</strain>
    </source>
</reference>
<dbReference type="Gene3D" id="3.10.290.10">
    <property type="entry name" value="RNA-binding S4 domain"/>
    <property type="match status" value="1"/>
</dbReference>
<dbReference type="GO" id="GO:0003735">
    <property type="term" value="F:structural constituent of ribosome"/>
    <property type="evidence" value="ECO:0007669"/>
    <property type="project" value="InterPro"/>
</dbReference>
<protein>
    <recommendedName>
        <fullName evidence="6 7">Small ribosomal subunit protein uS4</fullName>
    </recommendedName>
</protein>
<dbReference type="Gene3D" id="1.10.1050.10">
    <property type="entry name" value="Ribosomal Protein S4 Delta 41, Chain A, domain 1"/>
    <property type="match status" value="1"/>
</dbReference>
<keyword evidence="3 7" id="KW-0694">RNA-binding</keyword>
<dbReference type="GO" id="GO:0015935">
    <property type="term" value="C:small ribosomal subunit"/>
    <property type="evidence" value="ECO:0007669"/>
    <property type="project" value="InterPro"/>
</dbReference>
<dbReference type="PROSITE" id="PS00632">
    <property type="entry name" value="RIBOSOMAL_S4"/>
    <property type="match status" value="1"/>
</dbReference>
<evidence type="ECO:0000256" key="7">
    <source>
        <dbReference type="HAMAP-Rule" id="MF_01306"/>
    </source>
</evidence>
<accession>A0A4S4ACU4</accession>
<evidence type="ECO:0000313" key="13">
    <source>
        <dbReference type="Proteomes" id="UP000307956"/>
    </source>
</evidence>
<dbReference type="InterPro" id="IPR005709">
    <property type="entry name" value="Ribosomal_uS4_bac-type"/>
</dbReference>